<feature type="region of interest" description="Disordered" evidence="2">
    <location>
        <begin position="1"/>
        <end position="24"/>
    </location>
</feature>
<evidence type="ECO:0008006" key="6">
    <source>
        <dbReference type="Google" id="ProtNLM"/>
    </source>
</evidence>
<evidence type="ECO:0000256" key="1">
    <source>
        <dbReference type="SAM" id="Coils"/>
    </source>
</evidence>
<feature type="region of interest" description="Disordered" evidence="2">
    <location>
        <begin position="124"/>
        <end position="143"/>
    </location>
</feature>
<reference evidence="4 5" key="1">
    <citation type="journal article" date="2015" name="Nature">
        <title>rRNA introns, odd ribosomes, and small enigmatic genomes across a large radiation of phyla.</title>
        <authorList>
            <person name="Brown C.T."/>
            <person name="Hug L.A."/>
            <person name="Thomas B.C."/>
            <person name="Sharon I."/>
            <person name="Castelle C.J."/>
            <person name="Singh A."/>
            <person name="Wilkins M.J."/>
            <person name="Williams K.H."/>
            <person name="Banfield J.F."/>
        </authorList>
    </citation>
    <scope>NUCLEOTIDE SEQUENCE [LARGE SCALE GENOMIC DNA]</scope>
</reference>
<evidence type="ECO:0000256" key="2">
    <source>
        <dbReference type="SAM" id="MobiDB-lite"/>
    </source>
</evidence>
<evidence type="ECO:0000313" key="5">
    <source>
        <dbReference type="Proteomes" id="UP000033934"/>
    </source>
</evidence>
<keyword evidence="3" id="KW-0812">Transmembrane</keyword>
<dbReference type="EMBL" id="LBVO01000059">
    <property type="protein sequence ID" value="KKQ86992.1"/>
    <property type="molecule type" value="Genomic_DNA"/>
</dbReference>
<dbReference type="InterPro" id="IPR007060">
    <property type="entry name" value="FtsL/DivIC"/>
</dbReference>
<organism evidence="4 5">
    <name type="scientific">Berkelbacteria bacterium GW2011_GWA2_38_9</name>
    <dbReference type="NCBI Taxonomy" id="1618334"/>
    <lineage>
        <taxon>Bacteria</taxon>
        <taxon>Candidatus Berkelbacteria</taxon>
    </lineage>
</organism>
<evidence type="ECO:0000256" key="3">
    <source>
        <dbReference type="SAM" id="Phobius"/>
    </source>
</evidence>
<feature type="coiled-coil region" evidence="1">
    <location>
        <begin position="70"/>
        <end position="97"/>
    </location>
</feature>
<gene>
    <name evidence="4" type="ORF">UT11_C0059G0003</name>
</gene>
<dbReference type="AlphaFoldDB" id="A0A0G0L7K6"/>
<accession>A0A0G0L7K6</accession>
<keyword evidence="1" id="KW-0175">Coiled coil</keyword>
<comment type="caution">
    <text evidence="4">The sequence shown here is derived from an EMBL/GenBank/DDBJ whole genome shotgun (WGS) entry which is preliminary data.</text>
</comment>
<dbReference type="Proteomes" id="UP000033934">
    <property type="component" value="Unassembled WGS sequence"/>
</dbReference>
<name>A0A0G0L7K6_9BACT</name>
<keyword evidence="3" id="KW-0472">Membrane</keyword>
<feature type="transmembrane region" description="Helical" evidence="3">
    <location>
        <begin position="39"/>
        <end position="61"/>
    </location>
</feature>
<evidence type="ECO:0000313" key="4">
    <source>
        <dbReference type="EMBL" id="KKQ86992.1"/>
    </source>
</evidence>
<keyword evidence="3" id="KW-1133">Transmembrane helix</keyword>
<feature type="compositionally biased region" description="Basic and acidic residues" evidence="2">
    <location>
        <begin position="124"/>
        <end position="134"/>
    </location>
</feature>
<sequence>MQTSHYQTTQSNSPTDQPRSSTDQKAPFWKKLKLRGQEYFNWLWILILLIYISSSAVHSLINNYKSEKEITLVKKEISELKLEKARLEALIAYYNTNAYKEKELRKRLLLKRPEEYVIAFPEEVRSQKKEESSKKQQIGGPVQPNWQKWLDYFKGRAK</sequence>
<dbReference type="Pfam" id="PF04977">
    <property type="entry name" value="DivIC"/>
    <property type="match status" value="1"/>
</dbReference>
<proteinExistence type="predicted"/>
<protein>
    <recommendedName>
        <fullName evidence="6">Septum formation initiator</fullName>
    </recommendedName>
</protein>